<reference evidence="1" key="1">
    <citation type="journal article" date="2014" name="Front. Microbiol.">
        <title>High frequency of phylogenetically diverse reductive dehalogenase-homologous genes in deep subseafloor sedimentary metagenomes.</title>
        <authorList>
            <person name="Kawai M."/>
            <person name="Futagami T."/>
            <person name="Toyoda A."/>
            <person name="Takaki Y."/>
            <person name="Nishi S."/>
            <person name="Hori S."/>
            <person name="Arai W."/>
            <person name="Tsubouchi T."/>
            <person name="Morono Y."/>
            <person name="Uchiyama I."/>
            <person name="Ito T."/>
            <person name="Fujiyama A."/>
            <person name="Inagaki F."/>
            <person name="Takami H."/>
        </authorList>
    </citation>
    <scope>NUCLEOTIDE SEQUENCE</scope>
    <source>
        <strain evidence="1">Expedition CK06-06</strain>
    </source>
</reference>
<accession>X1M204</accession>
<dbReference type="EMBL" id="BARV01022911">
    <property type="protein sequence ID" value="GAI25383.1"/>
    <property type="molecule type" value="Genomic_DNA"/>
</dbReference>
<evidence type="ECO:0000313" key="1">
    <source>
        <dbReference type="EMBL" id="GAI25383.1"/>
    </source>
</evidence>
<dbReference type="AlphaFoldDB" id="X1M204"/>
<proteinExistence type="predicted"/>
<sequence>SNSSDLFHKDNMPGKVIKVSLFYIRESYLVSSISYILN</sequence>
<comment type="caution">
    <text evidence="1">The sequence shown here is derived from an EMBL/GenBank/DDBJ whole genome shotgun (WGS) entry which is preliminary data.</text>
</comment>
<name>X1M204_9ZZZZ</name>
<feature type="non-terminal residue" evidence="1">
    <location>
        <position position="1"/>
    </location>
</feature>
<protein>
    <submittedName>
        <fullName evidence="1">Uncharacterized protein</fullName>
    </submittedName>
</protein>
<gene>
    <name evidence="1" type="ORF">S06H3_37672</name>
</gene>
<organism evidence="1">
    <name type="scientific">marine sediment metagenome</name>
    <dbReference type="NCBI Taxonomy" id="412755"/>
    <lineage>
        <taxon>unclassified sequences</taxon>
        <taxon>metagenomes</taxon>
        <taxon>ecological metagenomes</taxon>
    </lineage>
</organism>